<evidence type="ECO:0000313" key="2">
    <source>
        <dbReference type="Proteomes" id="UP001148737"/>
    </source>
</evidence>
<accession>A0ACC1QRK1</accession>
<reference evidence="1" key="1">
    <citation type="submission" date="2022-07" db="EMBL/GenBank/DDBJ databases">
        <title>Genome Sequence of Lecanicillium saksenae.</title>
        <authorList>
            <person name="Buettner E."/>
        </authorList>
    </citation>
    <scope>NUCLEOTIDE SEQUENCE</scope>
    <source>
        <strain evidence="1">VT-O1</strain>
    </source>
</reference>
<organism evidence="1 2">
    <name type="scientific">Lecanicillium saksenae</name>
    <dbReference type="NCBI Taxonomy" id="468837"/>
    <lineage>
        <taxon>Eukaryota</taxon>
        <taxon>Fungi</taxon>
        <taxon>Dikarya</taxon>
        <taxon>Ascomycota</taxon>
        <taxon>Pezizomycotina</taxon>
        <taxon>Sordariomycetes</taxon>
        <taxon>Hypocreomycetidae</taxon>
        <taxon>Hypocreales</taxon>
        <taxon>Cordycipitaceae</taxon>
        <taxon>Lecanicillium</taxon>
    </lineage>
</organism>
<comment type="caution">
    <text evidence="1">The sequence shown here is derived from an EMBL/GenBank/DDBJ whole genome shotgun (WGS) entry which is preliminary data.</text>
</comment>
<sequence length="545" mass="61138">MDSASAIAFARETWAMYGVGVVTVVLRFTSRIRRFGIRELKWDDYLMLHGFCWYTMLCISLNRIASGGGSNLITEEELAVLTQQQKEERIRGSKWVFVSEHCSLLALWSMKACMLILYASLTDGVKHRKYFNWLGVFVAAGFIGSELALFLICRPIEQYWALPPDNPQCYNYAYYEIVQACFSIPADICMLIVAIPLIMSLRVTTQQKLVLLLIFGMGGFVIVSAIMTKIYCLVPYLISYVYMNWYFREASVALYVTNIPPIWPLARDVSRRLGLSLSSHSSSYNYGPRSGEKQGIRQRSSNSHVRMVDLNVEMDSFSRSAKSGHVKDMSGWSESQEHITAGNTDEYPSNNPDEPPANQIKREVTFTVESLPADILIERGEWVDGNTGHIVTSSGDARNPVSPTRGAAWKYVRLRRMKTVVREESVSRLLTSRHMQWASTAAACGCVNLVAVFMAYTDEILPPSESKDPLMTAFAGGVELAITLNRIVGEYEGGKCITYLQNGSESAAVLGDEFMRKAYSVFDYGAKTIPVSKVRYTDASDIRKL</sequence>
<gene>
    <name evidence="1" type="ORF">NLG97_g6886</name>
</gene>
<dbReference type="EMBL" id="JANAKD010000979">
    <property type="protein sequence ID" value="KAJ3485110.1"/>
    <property type="molecule type" value="Genomic_DNA"/>
</dbReference>
<proteinExistence type="predicted"/>
<keyword evidence="2" id="KW-1185">Reference proteome</keyword>
<evidence type="ECO:0000313" key="1">
    <source>
        <dbReference type="EMBL" id="KAJ3485110.1"/>
    </source>
</evidence>
<dbReference type="Proteomes" id="UP001148737">
    <property type="component" value="Unassembled WGS sequence"/>
</dbReference>
<name>A0ACC1QRK1_9HYPO</name>
<protein>
    <submittedName>
        <fullName evidence="1">Uncharacterized protein</fullName>
    </submittedName>
</protein>